<evidence type="ECO:0000313" key="4">
    <source>
        <dbReference type="EMBL" id="CAB5054120.1"/>
    </source>
</evidence>
<dbReference type="EMBL" id="CAFAAF010000024">
    <property type="protein sequence ID" value="CAB4786742.1"/>
    <property type="molecule type" value="Genomic_DNA"/>
</dbReference>
<reference evidence="3" key="1">
    <citation type="submission" date="2020-05" db="EMBL/GenBank/DDBJ databases">
        <authorList>
            <person name="Chiriac C."/>
            <person name="Salcher M."/>
            <person name="Ghai R."/>
            <person name="Kavagutti S V."/>
        </authorList>
    </citation>
    <scope>NUCLEOTIDE SEQUENCE</scope>
</reference>
<accession>A0A6J6WPS4</accession>
<dbReference type="EMBL" id="CAFBQO010000022">
    <property type="protein sequence ID" value="CAB5054120.1"/>
    <property type="molecule type" value="Genomic_DNA"/>
</dbReference>
<dbReference type="AlphaFoldDB" id="A0A6J6WPS4"/>
<keyword evidence="2" id="KW-0812">Transmembrane</keyword>
<keyword evidence="2" id="KW-1133">Transmembrane helix</keyword>
<keyword evidence="2" id="KW-0472">Membrane</keyword>
<proteinExistence type="predicted"/>
<evidence type="ECO:0000313" key="3">
    <source>
        <dbReference type="EMBL" id="CAB4786742.1"/>
    </source>
</evidence>
<sequence>MSPVASLASVQLLAGSSAFAALIWWVVPAVGLFGAIGYVIWVSKYKSKFESETSRSVNQFQRFQESFRETPPASPEADSDTPNSDTPH</sequence>
<feature type="transmembrane region" description="Helical" evidence="2">
    <location>
        <begin position="12"/>
        <end position="41"/>
    </location>
</feature>
<evidence type="ECO:0000256" key="1">
    <source>
        <dbReference type="SAM" id="MobiDB-lite"/>
    </source>
</evidence>
<protein>
    <submittedName>
        <fullName evidence="3">Unannotated protein</fullName>
    </submittedName>
</protein>
<evidence type="ECO:0000256" key="2">
    <source>
        <dbReference type="SAM" id="Phobius"/>
    </source>
</evidence>
<name>A0A6J6WPS4_9ZZZZ</name>
<feature type="region of interest" description="Disordered" evidence="1">
    <location>
        <begin position="64"/>
        <end position="88"/>
    </location>
</feature>
<gene>
    <name evidence="3" type="ORF">UFOPK2978_00274</name>
    <name evidence="4" type="ORF">UFOPK4307_00274</name>
</gene>
<organism evidence="3">
    <name type="scientific">freshwater metagenome</name>
    <dbReference type="NCBI Taxonomy" id="449393"/>
    <lineage>
        <taxon>unclassified sequences</taxon>
        <taxon>metagenomes</taxon>
        <taxon>ecological metagenomes</taxon>
    </lineage>
</organism>